<feature type="domain" description="CAAX prenyl protease 2/Lysostaphin resistance protein A-like" evidence="2">
    <location>
        <begin position="183"/>
        <end position="280"/>
    </location>
</feature>
<dbReference type="Proteomes" id="UP001597277">
    <property type="component" value="Unassembled WGS sequence"/>
</dbReference>
<evidence type="ECO:0000313" key="3">
    <source>
        <dbReference type="EMBL" id="MFD1718574.1"/>
    </source>
</evidence>
<gene>
    <name evidence="3" type="ORF">ACFSE6_12070</name>
</gene>
<sequence>MRQRQLHLSTFPERVGRWLLAVCILLGLASLVTVLVVYPTGAPVSADPGAPVVPWWVVLAPALAGIALALVIPWRPPALPALATASQALRRSSLALLGVAVAFPVVAAVGGLSGLSYGLVKVLMLVSVAAVIVGALGGVRIDRPSRAWRWWAPAVVVAAWTLLSQVAPWNPRYDAGGIDPVVLLVSAVMTALTAGVAEELFYRRWLQTRLEAWLGPWPGIAVATLAFALMHFASHGTGQPLLDGARFIVAQGSFGLLMGVLWWRYRNLTAVVVAHILANGWQAAAALLS</sequence>
<name>A0ABW4L950_9MICO</name>
<keyword evidence="1" id="KW-0472">Membrane</keyword>
<organism evidence="3 4">
    <name type="scientific">Georgenia deserti</name>
    <dbReference type="NCBI Taxonomy" id="2093781"/>
    <lineage>
        <taxon>Bacteria</taxon>
        <taxon>Bacillati</taxon>
        <taxon>Actinomycetota</taxon>
        <taxon>Actinomycetes</taxon>
        <taxon>Micrococcales</taxon>
        <taxon>Bogoriellaceae</taxon>
        <taxon>Georgenia</taxon>
    </lineage>
</organism>
<keyword evidence="1" id="KW-0812">Transmembrane</keyword>
<protein>
    <submittedName>
        <fullName evidence="3">CPBP family intramembrane glutamic endopeptidase</fullName>
        <ecNumber evidence="3">3.4.-.-</ecNumber>
    </submittedName>
</protein>
<accession>A0ABW4L950</accession>
<evidence type="ECO:0000259" key="2">
    <source>
        <dbReference type="Pfam" id="PF02517"/>
    </source>
</evidence>
<feature type="transmembrane region" description="Helical" evidence="1">
    <location>
        <begin position="53"/>
        <end position="74"/>
    </location>
</feature>
<keyword evidence="4" id="KW-1185">Reference proteome</keyword>
<feature type="transmembrane region" description="Helical" evidence="1">
    <location>
        <begin position="150"/>
        <end position="169"/>
    </location>
</feature>
<feature type="transmembrane region" description="Helical" evidence="1">
    <location>
        <begin position="245"/>
        <end position="263"/>
    </location>
</feature>
<dbReference type="RefSeq" id="WP_388007131.1">
    <property type="nucleotide sequence ID" value="NZ_JBHUEE010000006.1"/>
</dbReference>
<keyword evidence="3" id="KW-0378">Hydrolase</keyword>
<dbReference type="InterPro" id="IPR003675">
    <property type="entry name" value="Rce1/LyrA-like_dom"/>
</dbReference>
<feature type="transmembrane region" description="Helical" evidence="1">
    <location>
        <begin position="118"/>
        <end position="138"/>
    </location>
</feature>
<feature type="transmembrane region" description="Helical" evidence="1">
    <location>
        <begin position="214"/>
        <end position="233"/>
    </location>
</feature>
<comment type="caution">
    <text evidence="3">The sequence shown here is derived from an EMBL/GenBank/DDBJ whole genome shotgun (WGS) entry which is preliminary data.</text>
</comment>
<dbReference type="GO" id="GO:0016787">
    <property type="term" value="F:hydrolase activity"/>
    <property type="evidence" value="ECO:0007669"/>
    <property type="project" value="UniProtKB-KW"/>
</dbReference>
<dbReference type="Pfam" id="PF02517">
    <property type="entry name" value="Rce1-like"/>
    <property type="match status" value="1"/>
</dbReference>
<reference evidence="4" key="1">
    <citation type="journal article" date="2019" name="Int. J. Syst. Evol. Microbiol.">
        <title>The Global Catalogue of Microorganisms (GCM) 10K type strain sequencing project: providing services to taxonomists for standard genome sequencing and annotation.</title>
        <authorList>
            <consortium name="The Broad Institute Genomics Platform"/>
            <consortium name="The Broad Institute Genome Sequencing Center for Infectious Disease"/>
            <person name="Wu L."/>
            <person name="Ma J."/>
        </authorList>
    </citation>
    <scope>NUCLEOTIDE SEQUENCE [LARGE SCALE GENOMIC DNA]</scope>
    <source>
        <strain evidence="4">JCM 17130</strain>
    </source>
</reference>
<keyword evidence="1" id="KW-1133">Transmembrane helix</keyword>
<feature type="transmembrane region" description="Helical" evidence="1">
    <location>
        <begin position="94"/>
        <end position="112"/>
    </location>
</feature>
<evidence type="ECO:0000313" key="4">
    <source>
        <dbReference type="Proteomes" id="UP001597277"/>
    </source>
</evidence>
<feature type="transmembrane region" description="Helical" evidence="1">
    <location>
        <begin position="181"/>
        <end position="202"/>
    </location>
</feature>
<dbReference type="EC" id="3.4.-.-" evidence="3"/>
<feature type="transmembrane region" description="Helical" evidence="1">
    <location>
        <begin position="20"/>
        <end position="41"/>
    </location>
</feature>
<dbReference type="EMBL" id="JBHUEE010000006">
    <property type="protein sequence ID" value="MFD1718574.1"/>
    <property type="molecule type" value="Genomic_DNA"/>
</dbReference>
<proteinExistence type="predicted"/>
<evidence type="ECO:0000256" key="1">
    <source>
        <dbReference type="SAM" id="Phobius"/>
    </source>
</evidence>